<keyword evidence="12" id="KW-0325">Glycoprotein</keyword>
<keyword evidence="17" id="KW-0732">Signal</keyword>
<keyword evidence="10" id="KW-0810">Translation regulation</keyword>
<evidence type="ECO:0000256" key="8">
    <source>
        <dbReference type="ARBA" id="ARBA00022824"/>
    </source>
</evidence>
<dbReference type="InterPro" id="IPR015943">
    <property type="entry name" value="WD40/YVTN_repeat-like_dom_sf"/>
</dbReference>
<keyword evidence="9 16" id="KW-0067">ATP-binding</keyword>
<feature type="chain" id="PRO_5007379664" description="non-specific serine/threonine protein kinase" evidence="17">
    <location>
        <begin position="22"/>
        <end position="919"/>
    </location>
</feature>
<evidence type="ECO:0000256" key="13">
    <source>
        <dbReference type="ARBA" id="ARBA00023230"/>
    </source>
</evidence>
<keyword evidence="3" id="KW-0723">Serine/threonine-protein kinase</keyword>
<dbReference type="Gene3D" id="2.130.10.10">
    <property type="entry name" value="YVTN repeat-like/Quinoprotein amine dehydrogenase"/>
    <property type="match status" value="1"/>
</dbReference>
<dbReference type="SMART" id="SM00564">
    <property type="entry name" value="PQQ"/>
    <property type="match status" value="2"/>
</dbReference>
<dbReference type="Gene3D" id="1.10.510.10">
    <property type="entry name" value="Transferase(Phosphotransferase) domain 1"/>
    <property type="match status" value="1"/>
</dbReference>
<dbReference type="EC" id="2.7.11.1" evidence="2"/>
<dbReference type="InterPro" id="IPR000719">
    <property type="entry name" value="Prot_kinase_dom"/>
</dbReference>
<dbReference type="InterPro" id="IPR017441">
    <property type="entry name" value="Protein_kinase_ATP_BS"/>
</dbReference>
<dbReference type="PANTHER" id="PTHR11042:SF91">
    <property type="entry name" value="EUKARYOTIC TRANSLATION INITIATION FACTOR 2-ALPHA KINASE"/>
    <property type="match status" value="1"/>
</dbReference>
<dbReference type="FunFam" id="1.10.510.10:FF:000251">
    <property type="entry name" value="eukaryotic translation initiation factor 2-alpha kinase 3"/>
    <property type="match status" value="1"/>
</dbReference>
<dbReference type="Pfam" id="PF00069">
    <property type="entry name" value="Pkinase"/>
    <property type="match status" value="2"/>
</dbReference>
<evidence type="ECO:0000256" key="3">
    <source>
        <dbReference type="ARBA" id="ARBA00022527"/>
    </source>
</evidence>
<dbReference type="InterPro" id="IPR008271">
    <property type="entry name" value="Ser/Thr_kinase_AS"/>
</dbReference>
<evidence type="ECO:0000259" key="18">
    <source>
        <dbReference type="PROSITE" id="PS50011"/>
    </source>
</evidence>
<dbReference type="AlphaFoldDB" id="A0A085NK67"/>
<evidence type="ECO:0000313" key="20">
    <source>
        <dbReference type="EMBL" id="KFD69863.1"/>
    </source>
</evidence>
<keyword evidence="7" id="KW-0418">Kinase</keyword>
<dbReference type="SUPFAM" id="SSF56112">
    <property type="entry name" value="Protein kinase-like (PK-like)"/>
    <property type="match status" value="1"/>
</dbReference>
<keyword evidence="8" id="KW-0256">Endoplasmic reticulum</keyword>
<dbReference type="GO" id="GO:0034976">
    <property type="term" value="P:response to endoplasmic reticulum stress"/>
    <property type="evidence" value="ECO:0007669"/>
    <property type="project" value="UniProtKB-ARBA"/>
</dbReference>
<evidence type="ECO:0000256" key="16">
    <source>
        <dbReference type="PROSITE-ProRule" id="PRU10141"/>
    </source>
</evidence>
<keyword evidence="5" id="KW-0808">Transferase</keyword>
<dbReference type="SUPFAM" id="SSF50998">
    <property type="entry name" value="Quinoprotein alcohol dehydrogenase-like"/>
    <property type="match status" value="1"/>
</dbReference>
<organism evidence="20">
    <name type="scientific">Trichuris suis</name>
    <name type="common">pig whipworm</name>
    <dbReference type="NCBI Taxonomy" id="68888"/>
    <lineage>
        <taxon>Eukaryota</taxon>
        <taxon>Metazoa</taxon>
        <taxon>Ecdysozoa</taxon>
        <taxon>Nematoda</taxon>
        <taxon>Enoplea</taxon>
        <taxon>Dorylaimia</taxon>
        <taxon>Trichinellida</taxon>
        <taxon>Trichuridae</taxon>
        <taxon>Trichuris</taxon>
    </lineage>
</organism>
<keyword evidence="21" id="KW-1185">Reference proteome</keyword>
<evidence type="ECO:0000256" key="5">
    <source>
        <dbReference type="ARBA" id="ARBA00022679"/>
    </source>
</evidence>
<evidence type="ECO:0000256" key="1">
    <source>
        <dbReference type="ARBA" id="ARBA00004115"/>
    </source>
</evidence>
<evidence type="ECO:0000256" key="12">
    <source>
        <dbReference type="ARBA" id="ARBA00023180"/>
    </source>
</evidence>
<evidence type="ECO:0000256" key="15">
    <source>
        <dbReference type="ARBA" id="ARBA00041500"/>
    </source>
</evidence>
<dbReference type="InterPro" id="IPR011047">
    <property type="entry name" value="Quinoprotein_ADH-like_sf"/>
</dbReference>
<dbReference type="PROSITE" id="PS50011">
    <property type="entry name" value="PROTEIN_KINASE_DOM"/>
    <property type="match status" value="1"/>
</dbReference>
<keyword evidence="6 16" id="KW-0547">Nucleotide-binding</keyword>
<name>A0A085NK67_9BILA</name>
<keyword evidence="11" id="KW-0346">Stress response</keyword>
<dbReference type="Proteomes" id="UP000030758">
    <property type="component" value="Unassembled WGS sequence"/>
</dbReference>
<accession>A0A085NK67</accession>
<evidence type="ECO:0000313" key="21">
    <source>
        <dbReference type="Proteomes" id="UP000030764"/>
    </source>
</evidence>
<comment type="similarity">
    <text evidence="14">Belongs to the protein kinase superfamily. Ser/Thr protein kinase family. GCN2 subfamily.</text>
</comment>
<evidence type="ECO:0000256" key="11">
    <source>
        <dbReference type="ARBA" id="ARBA00023016"/>
    </source>
</evidence>
<evidence type="ECO:0000313" key="19">
    <source>
        <dbReference type="EMBL" id="KFD53004.1"/>
    </source>
</evidence>
<evidence type="ECO:0000256" key="7">
    <source>
        <dbReference type="ARBA" id="ARBA00022777"/>
    </source>
</evidence>
<evidence type="ECO:0000256" key="14">
    <source>
        <dbReference type="ARBA" id="ARBA00037982"/>
    </source>
</evidence>
<proteinExistence type="inferred from homology"/>
<dbReference type="EMBL" id="KL363221">
    <property type="protein sequence ID" value="KFD53004.1"/>
    <property type="molecule type" value="Genomic_DNA"/>
</dbReference>
<evidence type="ECO:0000256" key="4">
    <source>
        <dbReference type="ARBA" id="ARBA00022553"/>
    </source>
</evidence>
<evidence type="ECO:0000256" key="6">
    <source>
        <dbReference type="ARBA" id="ARBA00022741"/>
    </source>
</evidence>
<dbReference type="GO" id="GO:0004694">
    <property type="term" value="F:eukaryotic translation initiation factor 2alpha kinase activity"/>
    <property type="evidence" value="ECO:0007669"/>
    <property type="project" value="TreeGrafter"/>
</dbReference>
<dbReference type="InterPro" id="IPR018391">
    <property type="entry name" value="PQQ_b-propeller_rpt"/>
</dbReference>
<keyword evidence="4" id="KW-0597">Phosphoprotein</keyword>
<dbReference type="Proteomes" id="UP000030764">
    <property type="component" value="Unassembled WGS sequence"/>
</dbReference>
<dbReference type="SMART" id="SM00220">
    <property type="entry name" value="S_TKc"/>
    <property type="match status" value="1"/>
</dbReference>
<dbReference type="Gene3D" id="3.30.200.20">
    <property type="entry name" value="Phosphorylase Kinase, domain 1"/>
    <property type="match status" value="1"/>
</dbReference>
<dbReference type="EMBL" id="KL367492">
    <property type="protein sequence ID" value="KFD69863.1"/>
    <property type="molecule type" value="Genomic_DNA"/>
</dbReference>
<dbReference type="GO" id="GO:0005524">
    <property type="term" value="F:ATP binding"/>
    <property type="evidence" value="ECO:0007669"/>
    <property type="project" value="UniProtKB-UniRule"/>
</dbReference>
<sequence>MFAALVLFGAAIVSLHLPVRADEKLISEPLWIGETSSVCKSLVIVSTLDGRITVLDAENNGDELWTMETNRLPLLQSTLSKIEILSGDLPYRLLPSLDGSLYMYNELVTHGIPISVESLLSSSTKIGSDVIVGSKDIITYGVDPISGQVFYTCSSLGCEKHASENFEEKVVIRRVSQVVRAVDASTGYERWNVTVGEHHILLANGYNTISPCDSNQYDKRTVEQMQNIAIKVVPPDGLVFAVRRSAPSRVLWTQKFESPIAKVWTINNNGLQELSLFDPDVVPALQGLIASQSDGDTTRSSVESMIYMGNYGSEHYIIPSAEERRMMELFSQTQMGSTLRSRLYLAALAGQTYRPPLLSSDKLHYNSDSENCAMCSASEVNEIVQGDHDQNSGWYLYNLKSSSALQKWTRWDKYFNKQAQSEQKYVSQLVVVDVWDWWKHAFVVCFTLICIPQIFVFIYVFKKRSDVSAAPKSDDSSSVKKKSQESMTDFNSFASVATEVEFTSRYLKDFVPVRCLGCGGFGTVVESINKVDEQKYAIKRIPLPNRQYAKERVIREVKALARLDHPGIVRYYNSWFEEPPAGWLASPEAAVFNICRTKQCSGGTELQITNEHSSHAFDDKVLKPKHKITGSSNTLSTLALKQSNCMRFKRPDVDEDASSDSLEIVFEGSERKSDQPSIASRGYDLISKNIDLSFFRFRRQTKQSKSKKNKELQTVPVGDVFLFIQMQLCREYTLMDWLGEHTEKRDLSTMLDWFKQIVEAMQYVHDCGMIHRDLKPTNIFFSLTGQVKIGDFGLVKECLTYEQCDESDADSAAVSSTVAHTQNVGTYLYMSPEQETKGPYTFKVDIYALGLIFVELVIPFATQMERIVTLKRLRQMSLPEVIQRSAAMCSFVMKTLSHSPEERPSCKAILSSPLFTELL</sequence>
<keyword evidence="13" id="KW-0834">Unfolded protein response</keyword>
<dbReference type="InterPro" id="IPR050339">
    <property type="entry name" value="CC_SR_Kinase"/>
</dbReference>
<feature type="binding site" evidence="16">
    <location>
        <position position="539"/>
    </location>
    <ligand>
        <name>ATP</name>
        <dbReference type="ChEBI" id="CHEBI:30616"/>
    </ligand>
</feature>
<gene>
    <name evidence="19" type="ORF">M513_06120</name>
    <name evidence="20" type="ORF">M514_06120</name>
</gene>
<evidence type="ECO:0000256" key="9">
    <source>
        <dbReference type="ARBA" id="ARBA00022840"/>
    </source>
</evidence>
<dbReference type="InterPro" id="IPR011009">
    <property type="entry name" value="Kinase-like_dom_sf"/>
</dbReference>
<dbReference type="GO" id="GO:0005634">
    <property type="term" value="C:nucleus"/>
    <property type="evidence" value="ECO:0007669"/>
    <property type="project" value="TreeGrafter"/>
</dbReference>
<evidence type="ECO:0000256" key="10">
    <source>
        <dbReference type="ARBA" id="ARBA00022845"/>
    </source>
</evidence>
<feature type="signal peptide" evidence="17">
    <location>
        <begin position="1"/>
        <end position="21"/>
    </location>
</feature>
<feature type="domain" description="Protein kinase" evidence="18">
    <location>
        <begin position="510"/>
        <end position="915"/>
    </location>
</feature>
<dbReference type="GO" id="GO:0005789">
    <property type="term" value="C:endoplasmic reticulum membrane"/>
    <property type="evidence" value="ECO:0007669"/>
    <property type="project" value="UniProtKB-SubCell"/>
</dbReference>
<comment type="subcellular location">
    <subcellularLocation>
        <location evidence="1">Endoplasmic reticulum membrane</location>
        <topology evidence="1">Single-pass type I membrane protein</topology>
    </subcellularLocation>
</comment>
<reference evidence="20 21" key="1">
    <citation type="journal article" date="2014" name="Nat. Genet.">
        <title>Genome and transcriptome of the porcine whipworm Trichuris suis.</title>
        <authorList>
            <person name="Jex A.R."/>
            <person name="Nejsum P."/>
            <person name="Schwarz E.M."/>
            <person name="Hu L."/>
            <person name="Young N.D."/>
            <person name="Hall R.S."/>
            <person name="Korhonen P.K."/>
            <person name="Liao S."/>
            <person name="Thamsborg S."/>
            <person name="Xia J."/>
            <person name="Xu P."/>
            <person name="Wang S."/>
            <person name="Scheerlinck J.P."/>
            <person name="Hofmann A."/>
            <person name="Sternberg P.W."/>
            <person name="Wang J."/>
            <person name="Gasser R.B."/>
        </authorList>
    </citation>
    <scope>NUCLEOTIDE SEQUENCE [LARGE SCALE GENOMIC DNA]</scope>
    <source>
        <strain evidence="20">DCEP-RM93F</strain>
        <strain evidence="19">DCEP-RM93M</strain>
    </source>
</reference>
<protein>
    <recommendedName>
        <fullName evidence="2">non-specific serine/threonine protein kinase</fullName>
        <ecNumber evidence="2">2.7.11.1</ecNumber>
    </recommendedName>
    <alternativeName>
        <fullName evidence="15">PRKR-like endoplasmic reticulum kinase</fullName>
    </alternativeName>
</protein>
<dbReference type="PROSITE" id="PS00107">
    <property type="entry name" value="PROTEIN_KINASE_ATP"/>
    <property type="match status" value="1"/>
</dbReference>
<dbReference type="PROSITE" id="PS00108">
    <property type="entry name" value="PROTEIN_KINASE_ST"/>
    <property type="match status" value="1"/>
</dbReference>
<evidence type="ECO:0000256" key="2">
    <source>
        <dbReference type="ARBA" id="ARBA00012513"/>
    </source>
</evidence>
<evidence type="ECO:0000256" key="17">
    <source>
        <dbReference type="SAM" id="SignalP"/>
    </source>
</evidence>
<dbReference type="PANTHER" id="PTHR11042">
    <property type="entry name" value="EUKARYOTIC TRANSLATION INITIATION FACTOR 2-ALPHA KINASE EIF2-ALPHA KINASE -RELATED"/>
    <property type="match status" value="1"/>
</dbReference>
<dbReference type="GO" id="GO:0006986">
    <property type="term" value="P:response to unfolded protein"/>
    <property type="evidence" value="ECO:0007669"/>
    <property type="project" value="UniProtKB-KW"/>
</dbReference>